<dbReference type="FunCoup" id="A0A6P8IFD7">
    <property type="interactions" value="1577"/>
</dbReference>
<dbReference type="PANTHER" id="PTHR19918">
    <property type="entry name" value="CELL DIVISION CYCLE 20 CDC20 FIZZY -RELATED"/>
    <property type="match status" value="1"/>
</dbReference>
<keyword evidence="3 11" id="KW-0132">Cell division</keyword>
<feature type="repeat" description="WD" evidence="7">
    <location>
        <begin position="220"/>
        <end position="261"/>
    </location>
</feature>
<evidence type="ECO:0000256" key="6">
    <source>
        <dbReference type="ARBA" id="ARBA00023306"/>
    </source>
</evidence>
<dbReference type="GO" id="GO:0051301">
    <property type="term" value="P:cell division"/>
    <property type="evidence" value="ECO:0007669"/>
    <property type="project" value="UniProtKB-KW"/>
</dbReference>
<dbReference type="GeneID" id="116300684"/>
<evidence type="ECO:0000259" key="9">
    <source>
        <dbReference type="Pfam" id="PF24807"/>
    </source>
</evidence>
<feature type="repeat" description="WD" evidence="7">
    <location>
        <begin position="439"/>
        <end position="471"/>
    </location>
</feature>
<feature type="region of interest" description="Disordered" evidence="8">
    <location>
        <begin position="479"/>
        <end position="498"/>
    </location>
</feature>
<sequence>MSRFNFESELDDLLRLDAPMGKGPVPRWQRKANSDRSHSPLRSSRLNTSSKTPSKTPKSKTPRTSKTPKTPSEDRFIPCRSSMNFETNYYKMVSTESDDQENESPSKKDYKKNVSENLNGGEANARILAYKTKAPTPREGHMNDLRVLYSQSKTTSTTKKKNARHISQVPERILDAPDLLDDYYLNLLDWSCNNHLAVALGGFVYLWNAGSGDIVQLCQMDSTDVYIGSVSWIKEGNFLAVGASDGTVQLWDVEKQKRVRNMTGHPSRVGSLSWNSYIVSSGCRSGAIHHHDVRVAEHHIATLQRHTQEVCGLKWSPDGKLLASGGNDNILNIWDASVNTSTLNETPLFSLSDHQAAVKALDWCPFQRNVLASGGGTADRNIKFWNASTGVCLNSIDTKSQVCSIIWSKEYKELISSHGYAQNQLIIWKYPSMTKVTELTGHSCRVLHMAMSPDGQTVVSAAADETLRLWKCFATNPQKKKTKSSSSMTSAIIRQGIR</sequence>
<keyword evidence="10" id="KW-1185">Reference proteome</keyword>
<dbReference type="InterPro" id="IPR036322">
    <property type="entry name" value="WD40_repeat_dom_sf"/>
</dbReference>
<keyword evidence="6" id="KW-0131">Cell cycle</keyword>
<dbReference type="PROSITE" id="PS50294">
    <property type="entry name" value="WD_REPEATS_REGION"/>
    <property type="match status" value="3"/>
</dbReference>
<feature type="repeat" description="WD" evidence="7">
    <location>
        <begin position="303"/>
        <end position="344"/>
    </location>
</feature>
<dbReference type="CDD" id="cd00200">
    <property type="entry name" value="WD40"/>
    <property type="match status" value="1"/>
</dbReference>
<evidence type="ECO:0000256" key="5">
    <source>
        <dbReference type="ARBA" id="ARBA00022776"/>
    </source>
</evidence>
<evidence type="ECO:0000313" key="10">
    <source>
        <dbReference type="Proteomes" id="UP000515163"/>
    </source>
</evidence>
<dbReference type="InterPro" id="IPR001680">
    <property type="entry name" value="WD40_rpt"/>
</dbReference>
<evidence type="ECO:0000256" key="7">
    <source>
        <dbReference type="PROSITE-ProRule" id="PRU00221"/>
    </source>
</evidence>
<comment type="similarity">
    <text evidence="1">Belongs to the WD repeat CDC20/Fizzy family.</text>
</comment>
<feature type="domain" description="CDC20/Fizzy WD40" evidence="9">
    <location>
        <begin position="174"/>
        <end position="470"/>
    </location>
</feature>
<dbReference type="SMART" id="SM00320">
    <property type="entry name" value="WD40"/>
    <property type="match status" value="7"/>
</dbReference>
<organism evidence="10 11">
    <name type="scientific">Actinia tenebrosa</name>
    <name type="common">Australian red waratah sea anemone</name>
    <dbReference type="NCBI Taxonomy" id="6105"/>
    <lineage>
        <taxon>Eukaryota</taxon>
        <taxon>Metazoa</taxon>
        <taxon>Cnidaria</taxon>
        <taxon>Anthozoa</taxon>
        <taxon>Hexacorallia</taxon>
        <taxon>Actiniaria</taxon>
        <taxon>Actiniidae</taxon>
        <taxon>Actinia</taxon>
    </lineage>
</organism>
<evidence type="ECO:0000256" key="2">
    <source>
        <dbReference type="ARBA" id="ARBA00022574"/>
    </source>
</evidence>
<proteinExistence type="inferred from homology"/>
<dbReference type="KEGG" id="aten:116300684"/>
<dbReference type="PANTHER" id="PTHR19918:SF8">
    <property type="entry name" value="FI02843P"/>
    <property type="match status" value="1"/>
</dbReference>
<dbReference type="PROSITE" id="PS50082">
    <property type="entry name" value="WD_REPEATS_2"/>
    <property type="match status" value="3"/>
</dbReference>
<dbReference type="Gene3D" id="2.130.10.10">
    <property type="entry name" value="YVTN repeat-like/Quinoprotein amine dehydrogenase"/>
    <property type="match status" value="1"/>
</dbReference>
<dbReference type="GO" id="GO:0031145">
    <property type="term" value="P:anaphase-promoting complex-dependent catabolic process"/>
    <property type="evidence" value="ECO:0007669"/>
    <property type="project" value="TreeGrafter"/>
</dbReference>
<reference evidence="11" key="1">
    <citation type="submission" date="2025-08" db="UniProtKB">
        <authorList>
            <consortium name="RefSeq"/>
        </authorList>
    </citation>
    <scope>IDENTIFICATION</scope>
    <source>
        <tissue evidence="11">Tentacle</tissue>
    </source>
</reference>
<dbReference type="RefSeq" id="XP_031565454.1">
    <property type="nucleotide sequence ID" value="XM_031709594.1"/>
</dbReference>
<dbReference type="Proteomes" id="UP000515163">
    <property type="component" value="Unplaced"/>
</dbReference>
<dbReference type="InterPro" id="IPR056150">
    <property type="entry name" value="WD40_CDC20-Fz"/>
</dbReference>
<name>A0A6P8IFD7_ACTTE</name>
<gene>
    <name evidence="11" type="primary">LOC116300684</name>
</gene>
<evidence type="ECO:0000256" key="1">
    <source>
        <dbReference type="ARBA" id="ARBA00006445"/>
    </source>
</evidence>
<feature type="region of interest" description="Disordered" evidence="8">
    <location>
        <begin position="94"/>
        <end position="118"/>
    </location>
</feature>
<dbReference type="InParanoid" id="A0A6P8IFD7"/>
<dbReference type="GO" id="GO:0010997">
    <property type="term" value="F:anaphase-promoting complex binding"/>
    <property type="evidence" value="ECO:0007669"/>
    <property type="project" value="InterPro"/>
</dbReference>
<evidence type="ECO:0000313" key="11">
    <source>
        <dbReference type="RefSeq" id="XP_031565454.1"/>
    </source>
</evidence>
<dbReference type="PRINTS" id="PR00320">
    <property type="entry name" value="GPROTEINBRPT"/>
</dbReference>
<evidence type="ECO:0000256" key="8">
    <source>
        <dbReference type="SAM" id="MobiDB-lite"/>
    </source>
</evidence>
<dbReference type="InterPro" id="IPR015943">
    <property type="entry name" value="WD40/YVTN_repeat-like_dom_sf"/>
</dbReference>
<keyword evidence="2 7" id="KW-0853">WD repeat</keyword>
<feature type="compositionally biased region" description="Basic and acidic residues" evidence="8">
    <location>
        <begin position="104"/>
        <end position="114"/>
    </location>
</feature>
<dbReference type="GO" id="GO:1990757">
    <property type="term" value="F:ubiquitin ligase activator activity"/>
    <property type="evidence" value="ECO:0007669"/>
    <property type="project" value="TreeGrafter"/>
</dbReference>
<protein>
    <submittedName>
        <fullName evidence="11">Cell division cycle protein 20 homolog</fullName>
    </submittedName>
</protein>
<dbReference type="AlphaFoldDB" id="A0A6P8IFD7"/>
<dbReference type="GO" id="GO:0005680">
    <property type="term" value="C:anaphase-promoting complex"/>
    <property type="evidence" value="ECO:0007669"/>
    <property type="project" value="TreeGrafter"/>
</dbReference>
<dbReference type="SUPFAM" id="SSF50978">
    <property type="entry name" value="WD40 repeat-like"/>
    <property type="match status" value="1"/>
</dbReference>
<keyword evidence="4" id="KW-0677">Repeat</keyword>
<dbReference type="InterPro" id="IPR020472">
    <property type="entry name" value="WD40_PAC1"/>
</dbReference>
<accession>A0A6P8IFD7</accession>
<evidence type="ECO:0000256" key="4">
    <source>
        <dbReference type="ARBA" id="ARBA00022737"/>
    </source>
</evidence>
<dbReference type="GO" id="GO:1905786">
    <property type="term" value="P:positive regulation of anaphase-promoting complex-dependent catabolic process"/>
    <property type="evidence" value="ECO:0007669"/>
    <property type="project" value="TreeGrafter"/>
</dbReference>
<dbReference type="Pfam" id="PF24807">
    <property type="entry name" value="WD40_CDC20-Fz"/>
    <property type="match status" value="1"/>
</dbReference>
<feature type="region of interest" description="Disordered" evidence="8">
    <location>
        <begin position="14"/>
        <end position="80"/>
    </location>
</feature>
<keyword evidence="5" id="KW-0498">Mitosis</keyword>
<evidence type="ECO:0000256" key="3">
    <source>
        <dbReference type="ARBA" id="ARBA00022618"/>
    </source>
</evidence>
<dbReference type="OrthoDB" id="10263272at2759"/>
<dbReference type="InterPro" id="IPR033010">
    <property type="entry name" value="Cdc20/Fizzy"/>
</dbReference>